<dbReference type="AlphaFoldDB" id="A0A2Y9T6P3"/>
<dbReference type="GeneID" id="112066587"/>
<dbReference type="PANTHER" id="PTHR19353:SF13">
    <property type="entry name" value="FATTY ACID DESATURASE 6"/>
    <property type="match status" value="1"/>
</dbReference>
<dbReference type="RefSeq" id="XP_023985998.3">
    <property type="nucleotide sequence ID" value="XM_024130230.3"/>
</dbReference>
<reference evidence="2" key="1">
    <citation type="submission" date="2025-08" db="UniProtKB">
        <authorList>
            <consortium name="RefSeq"/>
        </authorList>
    </citation>
    <scope>IDENTIFICATION</scope>
    <source>
        <tissue evidence="2">Muscle</tissue>
    </source>
</reference>
<dbReference type="GO" id="GO:0016020">
    <property type="term" value="C:membrane"/>
    <property type="evidence" value="ECO:0007669"/>
    <property type="project" value="TreeGrafter"/>
</dbReference>
<dbReference type="InterPro" id="IPR012171">
    <property type="entry name" value="Fatty_acid_desaturase"/>
</dbReference>
<proteinExistence type="predicted"/>
<dbReference type="GO" id="GO:0006629">
    <property type="term" value="P:lipid metabolic process"/>
    <property type="evidence" value="ECO:0007669"/>
    <property type="project" value="TreeGrafter"/>
</dbReference>
<keyword evidence="1" id="KW-1185">Reference proteome</keyword>
<sequence>CLSQHIGLPMFSRDKKPQRIHMMSLGVLNLPRLPVLDWAFGHSLISCHVEHHLFPRLSDNMCLKVKPVVSQFLREKQLPYNEDSYLARFRLFLHHYQELMVQTPPITELVGLQ</sequence>
<dbReference type="KEGG" id="pcad:112066587"/>
<protein>
    <submittedName>
        <fullName evidence="2">Fatty acid desaturase 6-like</fullName>
    </submittedName>
</protein>
<dbReference type="GO" id="GO:0016717">
    <property type="term" value="F:oxidoreductase activity, acting on paired donors, with oxidation of a pair of donors resulting in the reduction of molecular oxygen to two molecules of water"/>
    <property type="evidence" value="ECO:0007669"/>
    <property type="project" value="TreeGrafter"/>
</dbReference>
<dbReference type="InParanoid" id="A0A2Y9T6P3"/>
<feature type="non-terminal residue" evidence="2">
    <location>
        <position position="1"/>
    </location>
</feature>
<dbReference type="PANTHER" id="PTHR19353">
    <property type="entry name" value="FATTY ACID DESATURASE 2"/>
    <property type="match status" value="1"/>
</dbReference>
<dbReference type="OrthoDB" id="8734935at2759"/>
<dbReference type="Proteomes" id="UP000248484">
    <property type="component" value="Unplaced"/>
</dbReference>
<evidence type="ECO:0000313" key="1">
    <source>
        <dbReference type="Proteomes" id="UP000248484"/>
    </source>
</evidence>
<organism evidence="1 2">
    <name type="scientific">Physeter macrocephalus</name>
    <name type="common">Sperm whale</name>
    <name type="synonym">Physeter catodon</name>
    <dbReference type="NCBI Taxonomy" id="9755"/>
    <lineage>
        <taxon>Eukaryota</taxon>
        <taxon>Metazoa</taxon>
        <taxon>Chordata</taxon>
        <taxon>Craniata</taxon>
        <taxon>Vertebrata</taxon>
        <taxon>Euteleostomi</taxon>
        <taxon>Mammalia</taxon>
        <taxon>Eutheria</taxon>
        <taxon>Laurasiatheria</taxon>
        <taxon>Artiodactyla</taxon>
        <taxon>Whippomorpha</taxon>
        <taxon>Cetacea</taxon>
        <taxon>Odontoceti</taxon>
        <taxon>Physeteridae</taxon>
        <taxon>Physeter</taxon>
    </lineage>
</organism>
<evidence type="ECO:0000313" key="2">
    <source>
        <dbReference type="RefSeq" id="XP_023985998.3"/>
    </source>
</evidence>
<accession>A0A2Y9T6P3</accession>
<name>A0A2Y9T6P3_PHYMC</name>
<gene>
    <name evidence="2" type="primary">LOC112066587</name>
</gene>